<name>A0A852U7Q6_9ACTN</name>
<protein>
    <submittedName>
        <fullName evidence="2">Uncharacterized protein</fullName>
    </submittedName>
</protein>
<evidence type="ECO:0000313" key="3">
    <source>
        <dbReference type="Proteomes" id="UP000589036"/>
    </source>
</evidence>
<feature type="region of interest" description="Disordered" evidence="1">
    <location>
        <begin position="28"/>
        <end position="69"/>
    </location>
</feature>
<organism evidence="2 3">
    <name type="scientific">Spinactinospora alkalitolerans</name>
    <dbReference type="NCBI Taxonomy" id="687207"/>
    <lineage>
        <taxon>Bacteria</taxon>
        <taxon>Bacillati</taxon>
        <taxon>Actinomycetota</taxon>
        <taxon>Actinomycetes</taxon>
        <taxon>Streptosporangiales</taxon>
        <taxon>Nocardiopsidaceae</taxon>
        <taxon>Spinactinospora</taxon>
    </lineage>
</organism>
<dbReference type="AlphaFoldDB" id="A0A852U7Q6"/>
<sequence>MGQMLTVDRLRTKTEFLKIVENLGAWTASGDAPVTAKLRPTKDDPQPLEEEKPQTEPQPEEEGTETPEK</sequence>
<evidence type="ECO:0000256" key="1">
    <source>
        <dbReference type="SAM" id="MobiDB-lite"/>
    </source>
</evidence>
<dbReference type="Proteomes" id="UP000589036">
    <property type="component" value="Unassembled WGS sequence"/>
</dbReference>
<gene>
    <name evidence="2" type="ORF">HDA32_006033</name>
</gene>
<feature type="compositionally biased region" description="Acidic residues" evidence="1">
    <location>
        <begin position="58"/>
        <end position="69"/>
    </location>
</feature>
<accession>A0A852U7Q6</accession>
<comment type="caution">
    <text evidence="2">The sequence shown here is derived from an EMBL/GenBank/DDBJ whole genome shotgun (WGS) entry which is preliminary data.</text>
</comment>
<keyword evidence="3" id="KW-1185">Reference proteome</keyword>
<reference evidence="2 3" key="1">
    <citation type="submission" date="2020-07" db="EMBL/GenBank/DDBJ databases">
        <title>Sequencing the genomes of 1000 actinobacteria strains.</title>
        <authorList>
            <person name="Klenk H.-P."/>
        </authorList>
    </citation>
    <scope>NUCLEOTIDE SEQUENCE [LARGE SCALE GENOMIC DNA]</scope>
    <source>
        <strain evidence="2 3">CXB654</strain>
    </source>
</reference>
<proteinExistence type="predicted"/>
<dbReference type="RefSeq" id="WP_179646320.1">
    <property type="nucleotide sequence ID" value="NZ_BAAAYY010000005.1"/>
</dbReference>
<evidence type="ECO:0000313" key="2">
    <source>
        <dbReference type="EMBL" id="NYE50913.1"/>
    </source>
</evidence>
<feature type="compositionally biased region" description="Basic and acidic residues" evidence="1">
    <location>
        <begin position="40"/>
        <end position="54"/>
    </location>
</feature>
<dbReference type="EMBL" id="JACCCC010000001">
    <property type="protein sequence ID" value="NYE50913.1"/>
    <property type="molecule type" value="Genomic_DNA"/>
</dbReference>